<proteinExistence type="predicted"/>
<organism evidence="2">
    <name type="scientific">marine sediment metagenome</name>
    <dbReference type="NCBI Taxonomy" id="412755"/>
    <lineage>
        <taxon>unclassified sequences</taxon>
        <taxon>metagenomes</taxon>
        <taxon>ecological metagenomes</taxon>
    </lineage>
</organism>
<accession>X1JC36</accession>
<dbReference type="AlphaFoldDB" id="X1JC36"/>
<sequence length="43" mass="4538">FSLEGVPPESTAELPPVRDKGDSNLIPSPLTGEDKGEGEETKN</sequence>
<evidence type="ECO:0000313" key="2">
    <source>
        <dbReference type="EMBL" id="GAH67338.1"/>
    </source>
</evidence>
<comment type="caution">
    <text evidence="2">The sequence shown here is derived from an EMBL/GenBank/DDBJ whole genome shotgun (WGS) entry which is preliminary data.</text>
</comment>
<evidence type="ECO:0000256" key="1">
    <source>
        <dbReference type="SAM" id="MobiDB-lite"/>
    </source>
</evidence>
<feature type="compositionally biased region" description="Basic and acidic residues" evidence="1">
    <location>
        <begin position="32"/>
        <end position="43"/>
    </location>
</feature>
<protein>
    <submittedName>
        <fullName evidence="2">Uncharacterized protein</fullName>
    </submittedName>
</protein>
<feature type="non-terminal residue" evidence="2">
    <location>
        <position position="1"/>
    </location>
</feature>
<gene>
    <name evidence="2" type="ORF">S03H2_44978</name>
</gene>
<feature type="region of interest" description="Disordered" evidence="1">
    <location>
        <begin position="1"/>
        <end position="43"/>
    </location>
</feature>
<reference evidence="2" key="1">
    <citation type="journal article" date="2014" name="Front. Microbiol.">
        <title>High frequency of phylogenetically diverse reductive dehalogenase-homologous genes in deep subseafloor sedimentary metagenomes.</title>
        <authorList>
            <person name="Kawai M."/>
            <person name="Futagami T."/>
            <person name="Toyoda A."/>
            <person name="Takaki Y."/>
            <person name="Nishi S."/>
            <person name="Hori S."/>
            <person name="Arai W."/>
            <person name="Tsubouchi T."/>
            <person name="Morono Y."/>
            <person name="Uchiyama I."/>
            <person name="Ito T."/>
            <person name="Fujiyama A."/>
            <person name="Inagaki F."/>
            <person name="Takami H."/>
        </authorList>
    </citation>
    <scope>NUCLEOTIDE SEQUENCE</scope>
    <source>
        <strain evidence="2">Expedition CK06-06</strain>
    </source>
</reference>
<name>X1JC36_9ZZZZ</name>
<dbReference type="EMBL" id="BARU01028151">
    <property type="protein sequence ID" value="GAH67338.1"/>
    <property type="molecule type" value="Genomic_DNA"/>
</dbReference>